<keyword evidence="2" id="KW-1185">Reference proteome</keyword>
<name>A0A6P8B6P3_PYRGI</name>
<evidence type="ECO:0000256" key="1">
    <source>
        <dbReference type="SAM" id="MobiDB-lite"/>
    </source>
</evidence>
<dbReference type="RefSeq" id="XP_030982684.1">
    <property type="nucleotide sequence ID" value="XM_031126273.1"/>
</dbReference>
<accession>A0A6P8B6P3</accession>
<feature type="region of interest" description="Disordered" evidence="1">
    <location>
        <begin position="179"/>
        <end position="202"/>
    </location>
</feature>
<dbReference type="Proteomes" id="UP000515153">
    <property type="component" value="Chromosome I"/>
</dbReference>
<evidence type="ECO:0000313" key="2">
    <source>
        <dbReference type="Proteomes" id="UP000515153"/>
    </source>
</evidence>
<feature type="region of interest" description="Disordered" evidence="1">
    <location>
        <begin position="1"/>
        <end position="29"/>
    </location>
</feature>
<dbReference type="AlphaFoldDB" id="A0A6P8B6P3"/>
<dbReference type="GeneID" id="41961182"/>
<sequence>MPPKKQSVRTRAPPSDDEPEDLPTVAPDPKAIEVGDINPSLLRADLALTRKYCITKIQKRLDERVEKIRANYLTKVEGVKKRAKGRITTLSTKVYVTSIPRPGQSPGNQLTVLFFLPSSNHTRGKDLSKLVELLNQRQTTQSTIATKLTALERELNSLRRYFEAGYNVIEKRAAELPATSITHPDAGDEESKGNRGNMVDVS</sequence>
<dbReference type="KEGG" id="pgri:PgNI_06247"/>
<organism evidence="2 3">
    <name type="scientific">Pyricularia grisea</name>
    <name type="common">Crabgrass-specific blast fungus</name>
    <name type="synonym">Magnaporthe grisea</name>
    <dbReference type="NCBI Taxonomy" id="148305"/>
    <lineage>
        <taxon>Eukaryota</taxon>
        <taxon>Fungi</taxon>
        <taxon>Dikarya</taxon>
        <taxon>Ascomycota</taxon>
        <taxon>Pezizomycotina</taxon>
        <taxon>Sordariomycetes</taxon>
        <taxon>Sordariomycetidae</taxon>
        <taxon>Magnaporthales</taxon>
        <taxon>Pyriculariaceae</taxon>
        <taxon>Pyricularia</taxon>
    </lineage>
</organism>
<protein>
    <submittedName>
        <fullName evidence="3">Uncharacterized protein</fullName>
    </submittedName>
</protein>
<proteinExistence type="predicted"/>
<reference evidence="2 3" key="1">
    <citation type="journal article" date="2019" name="Mol. Biol. Evol.">
        <title>Blast fungal genomes show frequent chromosomal changes, gene gains and losses, and effector gene turnover.</title>
        <authorList>
            <person name="Gomez Luciano L.B."/>
            <person name="Jason Tsai I."/>
            <person name="Chuma I."/>
            <person name="Tosa Y."/>
            <person name="Chen Y.H."/>
            <person name="Li J.Y."/>
            <person name="Li M.Y."/>
            <person name="Jade Lu M.Y."/>
            <person name="Nakayashiki H."/>
            <person name="Li W.H."/>
        </authorList>
    </citation>
    <scope>NUCLEOTIDE SEQUENCE [LARGE SCALE GENOMIC DNA]</scope>
    <source>
        <strain evidence="2 3">NI907</strain>
    </source>
</reference>
<gene>
    <name evidence="3" type="ORF">PgNI_06247</name>
</gene>
<evidence type="ECO:0000313" key="3">
    <source>
        <dbReference type="RefSeq" id="XP_030982684.1"/>
    </source>
</evidence>
<reference evidence="3" key="2">
    <citation type="submission" date="2019-10" db="EMBL/GenBank/DDBJ databases">
        <authorList>
            <consortium name="NCBI Genome Project"/>
        </authorList>
    </citation>
    <scope>NUCLEOTIDE SEQUENCE</scope>
    <source>
        <strain evidence="3">NI907</strain>
    </source>
</reference>
<reference evidence="3" key="3">
    <citation type="submission" date="2025-08" db="UniProtKB">
        <authorList>
            <consortium name="RefSeq"/>
        </authorList>
    </citation>
    <scope>IDENTIFICATION</scope>
    <source>
        <strain evidence="3">NI907</strain>
    </source>
</reference>